<feature type="chain" id="PRO_5003379340" description="Secreted protein" evidence="1">
    <location>
        <begin position="23"/>
        <end position="44"/>
    </location>
</feature>
<keyword evidence="1" id="KW-0732">Signal</keyword>
<reference key="1">
    <citation type="journal article" date="2011" name="Mol. Biol. Evol.">
        <title>Unity in variety -- the pan-genome of the Chlamydiae.</title>
        <authorList>
            <person name="Collingro A."/>
            <person name="Tischler P."/>
            <person name="Weinmaier T."/>
            <person name="Penz T."/>
            <person name="Heinz E."/>
            <person name="Brunham R.C."/>
            <person name="Read T.D."/>
            <person name="Bavoil P.M."/>
            <person name="Sachse K."/>
            <person name="Kahane S."/>
            <person name="Friedman M.G."/>
            <person name="Rattei T."/>
            <person name="Myers G.S.A."/>
            <person name="Horn M."/>
        </authorList>
    </citation>
    <scope>NUCLEOTIDE SEQUENCE</scope>
    <source>
        <strain>Z</strain>
    </source>
</reference>
<dbReference type="KEGG" id="sng:SNE_A15230"/>
<dbReference type="EMBL" id="FR872582">
    <property type="protein sequence ID" value="CCB89400.1"/>
    <property type="molecule type" value="Genomic_DNA"/>
</dbReference>
<dbReference type="HOGENOM" id="CLU_3222091_0_0_0"/>
<reference evidence="2 3" key="2">
    <citation type="journal article" date="2011" name="Mol. Biol. Evol.">
        <title>Unity in variety--the pan-genome of the Chlamydiae.</title>
        <authorList>
            <person name="Collingro A."/>
            <person name="Tischler P."/>
            <person name="Weinmaier T."/>
            <person name="Penz T."/>
            <person name="Heinz E."/>
            <person name="Brunham R.C."/>
            <person name="Read T.D."/>
            <person name="Bavoil P.M."/>
            <person name="Sachse K."/>
            <person name="Kahane S."/>
            <person name="Friedman M.G."/>
            <person name="Rattei T."/>
            <person name="Myers G.S."/>
            <person name="Horn M."/>
        </authorList>
    </citation>
    <scope>NUCLEOTIDE SEQUENCE [LARGE SCALE GENOMIC DNA]</scope>
    <source>
        <strain evidence="3">ATCC VR-1471 / Z</strain>
    </source>
</reference>
<sequence length="44" mass="5277">MKKWISLFVLLKSFLPILGSLAPNHPFQEALFCMRDKYLFKEIY</sequence>
<accession>F8L985</accession>
<proteinExistence type="predicted"/>
<dbReference type="AlphaFoldDB" id="F8L985"/>
<feature type="signal peptide" evidence="1">
    <location>
        <begin position="1"/>
        <end position="22"/>
    </location>
</feature>
<evidence type="ECO:0008006" key="4">
    <source>
        <dbReference type="Google" id="ProtNLM"/>
    </source>
</evidence>
<dbReference type="STRING" id="331113.SNE_A15230"/>
<dbReference type="Proteomes" id="UP000000496">
    <property type="component" value="Chromosome gsn.131"/>
</dbReference>
<evidence type="ECO:0000256" key="1">
    <source>
        <dbReference type="SAM" id="SignalP"/>
    </source>
</evidence>
<gene>
    <name evidence="2" type="ordered locus">SNE_A15230</name>
</gene>
<evidence type="ECO:0000313" key="2">
    <source>
        <dbReference type="EMBL" id="CCB89400.1"/>
    </source>
</evidence>
<name>F8L985_SIMNZ</name>
<evidence type="ECO:0000313" key="3">
    <source>
        <dbReference type="Proteomes" id="UP000000496"/>
    </source>
</evidence>
<protein>
    <recommendedName>
        <fullName evidence="4">Secreted protein</fullName>
    </recommendedName>
</protein>
<organism evidence="2 3">
    <name type="scientific">Simkania negevensis (strain ATCC VR-1471 / DSM 27360 / Z)</name>
    <dbReference type="NCBI Taxonomy" id="331113"/>
    <lineage>
        <taxon>Bacteria</taxon>
        <taxon>Pseudomonadati</taxon>
        <taxon>Chlamydiota</taxon>
        <taxon>Chlamydiia</taxon>
        <taxon>Parachlamydiales</taxon>
        <taxon>Simkaniaceae</taxon>
        <taxon>Simkania</taxon>
    </lineage>
</organism>
<keyword evidence="3" id="KW-1185">Reference proteome</keyword>